<organism evidence="2 3">
    <name type="scientific">Meloidogyne incognita</name>
    <name type="common">Southern root-knot nematode worm</name>
    <name type="synonym">Oxyuris incognita</name>
    <dbReference type="NCBI Taxonomy" id="6306"/>
    <lineage>
        <taxon>Eukaryota</taxon>
        <taxon>Metazoa</taxon>
        <taxon>Ecdysozoa</taxon>
        <taxon>Nematoda</taxon>
        <taxon>Chromadorea</taxon>
        <taxon>Rhabditida</taxon>
        <taxon>Tylenchina</taxon>
        <taxon>Tylenchomorpha</taxon>
        <taxon>Tylenchoidea</taxon>
        <taxon>Meloidogynidae</taxon>
        <taxon>Meloidogyninae</taxon>
        <taxon>Meloidogyne</taxon>
        <taxon>Meloidogyne incognita group</taxon>
    </lineage>
</organism>
<dbReference type="CDD" id="cd15873">
    <property type="entry name" value="R-SNARE_STXBP5_6"/>
    <property type="match status" value="1"/>
</dbReference>
<dbReference type="PANTHER" id="PTHR10241">
    <property type="entry name" value="LETHAL 2 GIANT LARVAE PROTEIN"/>
    <property type="match status" value="1"/>
</dbReference>
<feature type="compositionally biased region" description="Polar residues" evidence="1">
    <location>
        <begin position="194"/>
        <end position="209"/>
    </location>
</feature>
<reference evidence="3" key="1">
    <citation type="submission" date="2022-11" db="UniProtKB">
        <authorList>
            <consortium name="WormBaseParasite"/>
        </authorList>
    </citation>
    <scope>IDENTIFICATION</scope>
</reference>
<dbReference type="GO" id="GO:0005886">
    <property type="term" value="C:plasma membrane"/>
    <property type="evidence" value="ECO:0007669"/>
    <property type="project" value="TreeGrafter"/>
</dbReference>
<dbReference type="GO" id="GO:0006893">
    <property type="term" value="P:Golgi to plasma membrane transport"/>
    <property type="evidence" value="ECO:0007669"/>
    <property type="project" value="TreeGrafter"/>
</dbReference>
<feature type="region of interest" description="Disordered" evidence="1">
    <location>
        <begin position="194"/>
        <end position="245"/>
    </location>
</feature>
<sequence length="560" mass="60864">HQFSTQTPPTSVPLPPKSPGPLSRGNTTESTGGSGIENNTEKSTSRFLLGTKLQRPQLLKASTFNASAACEETGLENSTQQQQESTFINCNGDIKPCIDSQVPSTSSSTESLDKFTKFDPCLWIGTSMGSALAFQLQLPSNRISSNVVVAPSGSIVRLSKTTNGKSNKLLCIAFMDRDFRLLAAPIENSNNKNAKIETNSLNSNQVQEENLNKNDESSNSPNDLQTSLPSNKASKERVGGKGEAKKKWEIIKRKVLTKTIQSSAVPSSTSTQSEMETQQTLTSNAVKEEEFLQMAIFVTSSEVCSVALPSYHRVFQRSFSDSEQQQYPLICASTTHISGQPALLALNVTGSIIVMSLPSFKQLLNCSLMPLSSNIIEDRICQRFAFSEHGCGMNLVSNSEVQKFTVSAEIASQVAECMGELFVPCDMPEPPKVHSFLRGVVNSLASVTGVGGNGCSQMEEMDALLSEKPISTTAPNQVRGVTRPLLTPQQQQLSSIEIGTSRSVTAGQAAREAMQNLAERSERLNAVSDATEKLKHNAMNIQSRSAKLLDKYEKKKWYQL</sequence>
<proteinExistence type="predicted"/>
<feature type="compositionally biased region" description="Basic and acidic residues" evidence="1">
    <location>
        <begin position="233"/>
        <end position="245"/>
    </location>
</feature>
<dbReference type="Gene3D" id="1.20.5.110">
    <property type="match status" value="1"/>
</dbReference>
<dbReference type="GO" id="GO:0005096">
    <property type="term" value="F:GTPase activator activity"/>
    <property type="evidence" value="ECO:0007669"/>
    <property type="project" value="TreeGrafter"/>
</dbReference>
<evidence type="ECO:0000313" key="3">
    <source>
        <dbReference type="WBParaSite" id="Minc3s04638g36715"/>
    </source>
</evidence>
<accession>A0A914NG33</accession>
<feature type="compositionally biased region" description="Polar residues" evidence="1">
    <location>
        <begin position="24"/>
        <end position="38"/>
    </location>
</feature>
<keyword evidence="2" id="KW-1185">Reference proteome</keyword>
<dbReference type="WBParaSite" id="Minc3s04638g36715">
    <property type="protein sequence ID" value="Minc3s04638g36715"/>
    <property type="gene ID" value="Minc3s04638g36715"/>
</dbReference>
<evidence type="ECO:0000256" key="1">
    <source>
        <dbReference type="SAM" id="MobiDB-lite"/>
    </source>
</evidence>
<evidence type="ECO:0000313" key="2">
    <source>
        <dbReference type="Proteomes" id="UP000887563"/>
    </source>
</evidence>
<feature type="region of interest" description="Disordered" evidence="1">
    <location>
        <begin position="1"/>
        <end position="42"/>
    </location>
</feature>
<dbReference type="GO" id="GO:0045159">
    <property type="term" value="F:myosin II binding"/>
    <property type="evidence" value="ECO:0007669"/>
    <property type="project" value="TreeGrafter"/>
</dbReference>
<name>A0A914NG33_MELIC</name>
<dbReference type="GO" id="GO:0006887">
    <property type="term" value="P:exocytosis"/>
    <property type="evidence" value="ECO:0007669"/>
    <property type="project" value="TreeGrafter"/>
</dbReference>
<dbReference type="GO" id="GO:0019905">
    <property type="term" value="F:syntaxin binding"/>
    <property type="evidence" value="ECO:0007669"/>
    <property type="project" value="TreeGrafter"/>
</dbReference>
<dbReference type="AlphaFoldDB" id="A0A914NG33"/>
<dbReference type="PANTHER" id="PTHR10241:SF25">
    <property type="entry name" value="TOMOSYN, ISOFORM C"/>
    <property type="match status" value="1"/>
</dbReference>
<dbReference type="Proteomes" id="UP000887563">
    <property type="component" value="Unplaced"/>
</dbReference>
<feature type="compositionally biased region" description="Polar residues" evidence="1">
    <location>
        <begin position="217"/>
        <end position="232"/>
    </location>
</feature>
<feature type="compositionally biased region" description="Pro residues" evidence="1">
    <location>
        <begin position="10"/>
        <end position="19"/>
    </location>
</feature>
<dbReference type="GO" id="GO:0031201">
    <property type="term" value="C:SNARE complex"/>
    <property type="evidence" value="ECO:0007669"/>
    <property type="project" value="TreeGrafter"/>
</dbReference>
<protein>
    <submittedName>
        <fullName evidence="3">Lethal giant larvae (Lgl)-like C-terminal domain-containing protein</fullName>
    </submittedName>
</protein>